<feature type="domain" description="Rhodopsin" evidence="7">
    <location>
        <begin position="5"/>
        <end position="228"/>
    </location>
</feature>
<keyword evidence="3 6" id="KW-1133">Transmembrane helix</keyword>
<comment type="caution">
    <text evidence="8">The sequence shown here is derived from an EMBL/GenBank/DDBJ whole genome shotgun (WGS) entry which is preliminary data.</text>
</comment>
<comment type="subcellular location">
    <subcellularLocation>
        <location evidence="1">Membrane</location>
        <topology evidence="1">Multi-pass membrane protein</topology>
    </subcellularLocation>
</comment>
<keyword evidence="4 6" id="KW-0472">Membrane</keyword>
<dbReference type="GO" id="GO:0016020">
    <property type="term" value="C:membrane"/>
    <property type="evidence" value="ECO:0007669"/>
    <property type="project" value="UniProtKB-SubCell"/>
</dbReference>
<dbReference type="Proteomes" id="UP001303889">
    <property type="component" value="Unassembled WGS sequence"/>
</dbReference>
<evidence type="ECO:0000256" key="2">
    <source>
        <dbReference type="ARBA" id="ARBA00022692"/>
    </source>
</evidence>
<proteinExistence type="inferred from homology"/>
<evidence type="ECO:0000256" key="3">
    <source>
        <dbReference type="ARBA" id="ARBA00022989"/>
    </source>
</evidence>
<dbReference type="PANTHER" id="PTHR33048">
    <property type="entry name" value="PTH11-LIKE INTEGRAL MEMBRANE PROTEIN (AFU_ORTHOLOGUE AFUA_5G11245)"/>
    <property type="match status" value="1"/>
</dbReference>
<dbReference type="EMBL" id="MU855433">
    <property type="protein sequence ID" value="KAK3903716.1"/>
    <property type="molecule type" value="Genomic_DNA"/>
</dbReference>
<dbReference type="InterPro" id="IPR052337">
    <property type="entry name" value="SAT4-like"/>
</dbReference>
<evidence type="ECO:0000256" key="4">
    <source>
        <dbReference type="ARBA" id="ARBA00023136"/>
    </source>
</evidence>
<feature type="transmembrane region" description="Helical" evidence="6">
    <location>
        <begin position="89"/>
        <end position="109"/>
    </location>
</feature>
<dbReference type="Pfam" id="PF20684">
    <property type="entry name" value="Fung_rhodopsin"/>
    <property type="match status" value="1"/>
</dbReference>
<reference evidence="8" key="2">
    <citation type="submission" date="2023-05" db="EMBL/GenBank/DDBJ databases">
        <authorList>
            <consortium name="Lawrence Berkeley National Laboratory"/>
            <person name="Steindorff A."/>
            <person name="Hensen N."/>
            <person name="Bonometti L."/>
            <person name="Westerberg I."/>
            <person name="Brannstrom I.O."/>
            <person name="Guillou S."/>
            <person name="Cros-Aarteil S."/>
            <person name="Calhoun S."/>
            <person name="Haridas S."/>
            <person name="Kuo A."/>
            <person name="Mondo S."/>
            <person name="Pangilinan J."/>
            <person name="Riley R."/>
            <person name="Labutti K."/>
            <person name="Andreopoulos B."/>
            <person name="Lipzen A."/>
            <person name="Chen C."/>
            <person name="Yanf M."/>
            <person name="Daum C."/>
            <person name="Ng V."/>
            <person name="Clum A."/>
            <person name="Ohm R."/>
            <person name="Martin F."/>
            <person name="Silar P."/>
            <person name="Natvig D."/>
            <person name="Lalanne C."/>
            <person name="Gautier V."/>
            <person name="Ament-Velasquez S.L."/>
            <person name="Kruys A."/>
            <person name="Hutchinson M.I."/>
            <person name="Powell A.J."/>
            <person name="Barry K."/>
            <person name="Miller A.N."/>
            <person name="Grigoriev I.V."/>
            <person name="Debuchy R."/>
            <person name="Gladieux P."/>
            <person name="Thoren M.H."/>
            <person name="Johannesson H."/>
        </authorList>
    </citation>
    <scope>NUCLEOTIDE SEQUENCE</scope>
    <source>
        <strain evidence="8">CBS 103.79</strain>
    </source>
</reference>
<evidence type="ECO:0000256" key="5">
    <source>
        <dbReference type="ARBA" id="ARBA00038359"/>
    </source>
</evidence>
<dbReference type="PANTHER" id="PTHR33048:SF155">
    <property type="entry name" value="INTEGRAL MEMBRANE PROTEIN"/>
    <property type="match status" value="1"/>
</dbReference>
<feature type="transmembrane region" description="Helical" evidence="6">
    <location>
        <begin position="140"/>
        <end position="160"/>
    </location>
</feature>
<feature type="transmembrane region" description="Helical" evidence="6">
    <location>
        <begin position="12"/>
        <end position="31"/>
    </location>
</feature>
<reference evidence="8" key="1">
    <citation type="journal article" date="2023" name="Mol. Phylogenet. Evol.">
        <title>Genome-scale phylogeny and comparative genomics of the fungal order Sordariales.</title>
        <authorList>
            <person name="Hensen N."/>
            <person name="Bonometti L."/>
            <person name="Westerberg I."/>
            <person name="Brannstrom I.O."/>
            <person name="Guillou S."/>
            <person name="Cros-Aarteil S."/>
            <person name="Calhoun S."/>
            <person name="Haridas S."/>
            <person name="Kuo A."/>
            <person name="Mondo S."/>
            <person name="Pangilinan J."/>
            <person name="Riley R."/>
            <person name="LaButti K."/>
            <person name="Andreopoulos B."/>
            <person name="Lipzen A."/>
            <person name="Chen C."/>
            <person name="Yan M."/>
            <person name="Daum C."/>
            <person name="Ng V."/>
            <person name="Clum A."/>
            <person name="Steindorff A."/>
            <person name="Ohm R.A."/>
            <person name="Martin F."/>
            <person name="Silar P."/>
            <person name="Natvig D.O."/>
            <person name="Lalanne C."/>
            <person name="Gautier V."/>
            <person name="Ament-Velasquez S.L."/>
            <person name="Kruys A."/>
            <person name="Hutchinson M.I."/>
            <person name="Powell A.J."/>
            <person name="Barry K."/>
            <person name="Miller A.N."/>
            <person name="Grigoriev I.V."/>
            <person name="Debuchy R."/>
            <person name="Gladieux P."/>
            <person name="Hiltunen Thoren M."/>
            <person name="Johannesson H."/>
        </authorList>
    </citation>
    <scope>NUCLEOTIDE SEQUENCE</scope>
    <source>
        <strain evidence="8">CBS 103.79</strain>
    </source>
</reference>
<accession>A0AAN6MNR3</accession>
<keyword evidence="9" id="KW-1185">Reference proteome</keyword>
<evidence type="ECO:0000313" key="8">
    <source>
        <dbReference type="EMBL" id="KAK3903716.1"/>
    </source>
</evidence>
<dbReference type="AlphaFoldDB" id="A0AAN6MNR3"/>
<feature type="transmembrane region" description="Helical" evidence="6">
    <location>
        <begin position="51"/>
        <end position="77"/>
    </location>
</feature>
<keyword evidence="2 6" id="KW-0812">Transmembrane</keyword>
<name>A0AAN6MNR3_9PEZI</name>
<evidence type="ECO:0000259" key="7">
    <source>
        <dbReference type="Pfam" id="PF20684"/>
    </source>
</evidence>
<evidence type="ECO:0000256" key="1">
    <source>
        <dbReference type="ARBA" id="ARBA00004141"/>
    </source>
</evidence>
<gene>
    <name evidence="8" type="ORF">C8A05DRAFT_43096</name>
</gene>
<sequence>MAPMLHSEDYFSLVALICGYISTAMSTVAVVSFGNGKHTALLSTEQQEGAIFWTTIAFCPGVLSVCLPKLAVVVLLIRILLPGSFHKCFLWTMVILCQLSFIVAISILLGRCRPTRSIWDFSVQGTCINIDILVNYGLAVTAYSAFVDFYLAVYPSVILFRIQMLLRKELAPAVPRGISATWKKVALGVALGIGANSGVVAIYKATKVASLGSPDFSHDTADLVIWTV</sequence>
<protein>
    <submittedName>
        <fullName evidence="8">Integral membrane protein</fullName>
    </submittedName>
</protein>
<comment type="similarity">
    <text evidence="5">Belongs to the SAT4 family.</text>
</comment>
<dbReference type="InterPro" id="IPR049326">
    <property type="entry name" value="Rhodopsin_dom_fungi"/>
</dbReference>
<evidence type="ECO:0000256" key="6">
    <source>
        <dbReference type="SAM" id="Phobius"/>
    </source>
</evidence>
<evidence type="ECO:0000313" key="9">
    <source>
        <dbReference type="Proteomes" id="UP001303889"/>
    </source>
</evidence>
<organism evidence="8 9">
    <name type="scientific">Staphylotrichum tortipilum</name>
    <dbReference type="NCBI Taxonomy" id="2831512"/>
    <lineage>
        <taxon>Eukaryota</taxon>
        <taxon>Fungi</taxon>
        <taxon>Dikarya</taxon>
        <taxon>Ascomycota</taxon>
        <taxon>Pezizomycotina</taxon>
        <taxon>Sordariomycetes</taxon>
        <taxon>Sordariomycetidae</taxon>
        <taxon>Sordariales</taxon>
        <taxon>Chaetomiaceae</taxon>
        <taxon>Staphylotrichum</taxon>
    </lineage>
</organism>